<feature type="repeat" description="WD" evidence="4">
    <location>
        <begin position="142"/>
        <end position="176"/>
    </location>
</feature>
<comment type="similarity">
    <text evidence="1">Belongs to the WD repeat DCAF10 family.</text>
</comment>
<dbReference type="InterPro" id="IPR015943">
    <property type="entry name" value="WD40/YVTN_repeat-like_dom_sf"/>
</dbReference>
<keyword evidence="2 4" id="KW-0853">WD repeat</keyword>
<proteinExistence type="inferred from homology"/>
<dbReference type="Pfam" id="PF00400">
    <property type="entry name" value="WD40"/>
    <property type="match status" value="4"/>
</dbReference>
<evidence type="ECO:0000313" key="7">
    <source>
        <dbReference type="Proteomes" id="UP001378592"/>
    </source>
</evidence>
<dbReference type="PROSITE" id="PS50082">
    <property type="entry name" value="WD_REPEATS_2"/>
    <property type="match status" value="2"/>
</dbReference>
<evidence type="ECO:0000313" key="6">
    <source>
        <dbReference type="EMBL" id="KAK7863791.1"/>
    </source>
</evidence>
<dbReference type="SUPFAM" id="SSF50978">
    <property type="entry name" value="WD40 repeat-like"/>
    <property type="match status" value="1"/>
</dbReference>
<organism evidence="6 7">
    <name type="scientific">Gryllus longicercus</name>
    <dbReference type="NCBI Taxonomy" id="2509291"/>
    <lineage>
        <taxon>Eukaryota</taxon>
        <taxon>Metazoa</taxon>
        <taxon>Ecdysozoa</taxon>
        <taxon>Arthropoda</taxon>
        <taxon>Hexapoda</taxon>
        <taxon>Insecta</taxon>
        <taxon>Pterygota</taxon>
        <taxon>Neoptera</taxon>
        <taxon>Polyneoptera</taxon>
        <taxon>Orthoptera</taxon>
        <taxon>Ensifera</taxon>
        <taxon>Gryllidea</taxon>
        <taxon>Grylloidea</taxon>
        <taxon>Gryllidae</taxon>
        <taxon>Gryllinae</taxon>
        <taxon>Gryllus</taxon>
    </lineage>
</organism>
<sequence>MEHQSDMSKKRANFSFPAWVCQREMRLRFSLGYSDVFYKSLYSAISTCHSWGGGEHSRSEHGGLFSLEFCPDGSLLVAGCEKSSFLVFDPLSRKLIRAVHNAHASCVRTVKFLDSRIFATGGVDQTVSLWDARNLKSQILTLRGHSSPIGNIEYSRKNDLLITSGADGFISTWDMNCVQSEEFCKKIFRAYVLMSLRLNPEESKMIISTSRGYLMIVHELDLCTLAQDLDEFELEMFGFEYLHKTSTPRHKWSRFLSPNRRRNRLEIVADFPNADGFNVISALVIHPQGWSAISRSKSKASGMEWTCVHDIQEEELSEGGAAPRWESGDLSPPCPQQQNDPLTKRSERRSSEKGDGGTGGLGSASVGFCSPSSYSDSEILQRTSGESSRFSWQWEELSPALKAPDAASSLERSSRRRMSNSQATVAWASSPPLGPYPAPAGALGQASLESNPGSSQVLDPHSFSSSVSTSFISSDSSGQLLDRSVNKRFPRLTHYIEEPVGSKWNIESLSVSADGRLICSPFDFGFRLLSFSPEYVEQSVSSNGTEPNRLHVLSMNNSHSDIVLCTKFSPRHCFLVTGCYDGKIAWYQPVV</sequence>
<name>A0AAN9Z427_9ORTH</name>
<evidence type="ECO:0000256" key="5">
    <source>
        <dbReference type="SAM" id="MobiDB-lite"/>
    </source>
</evidence>
<keyword evidence="7" id="KW-1185">Reference proteome</keyword>
<dbReference type="GO" id="GO:0080008">
    <property type="term" value="C:Cul4-RING E3 ubiquitin ligase complex"/>
    <property type="evidence" value="ECO:0007669"/>
    <property type="project" value="TreeGrafter"/>
</dbReference>
<evidence type="ECO:0000256" key="4">
    <source>
        <dbReference type="PROSITE-ProRule" id="PRU00221"/>
    </source>
</evidence>
<evidence type="ECO:0000256" key="1">
    <source>
        <dbReference type="ARBA" id="ARBA00005903"/>
    </source>
</evidence>
<dbReference type="PROSITE" id="PS00678">
    <property type="entry name" value="WD_REPEATS_1"/>
    <property type="match status" value="1"/>
</dbReference>
<feature type="region of interest" description="Disordered" evidence="5">
    <location>
        <begin position="316"/>
        <end position="364"/>
    </location>
</feature>
<dbReference type="PANTHER" id="PTHR14588:SF2">
    <property type="entry name" value="DDB1- AND CUL4-ASSOCIATED FACTOR 10"/>
    <property type="match status" value="1"/>
</dbReference>
<dbReference type="AlphaFoldDB" id="A0AAN9Z427"/>
<feature type="repeat" description="WD" evidence="4">
    <location>
        <begin position="100"/>
        <end position="134"/>
    </location>
</feature>
<dbReference type="InterPro" id="IPR019775">
    <property type="entry name" value="WD40_repeat_CS"/>
</dbReference>
<dbReference type="InterPro" id="IPR001680">
    <property type="entry name" value="WD40_rpt"/>
</dbReference>
<dbReference type="InterPro" id="IPR039085">
    <property type="entry name" value="DCA10"/>
</dbReference>
<feature type="region of interest" description="Disordered" evidence="5">
    <location>
        <begin position="401"/>
        <end position="461"/>
    </location>
</feature>
<reference evidence="6 7" key="1">
    <citation type="submission" date="2024-03" db="EMBL/GenBank/DDBJ databases">
        <title>The genome assembly and annotation of the cricket Gryllus longicercus Weissman &amp; Gray.</title>
        <authorList>
            <person name="Szrajer S."/>
            <person name="Gray D."/>
            <person name="Ylla G."/>
        </authorList>
    </citation>
    <scope>NUCLEOTIDE SEQUENCE [LARGE SCALE GENOMIC DNA]</scope>
    <source>
        <strain evidence="6">DAG 2021-001</strain>
        <tissue evidence="6">Whole body minus gut</tissue>
    </source>
</reference>
<protein>
    <submittedName>
        <fullName evidence="6">Uncharacterized protein</fullName>
    </submittedName>
</protein>
<dbReference type="Gene3D" id="2.130.10.10">
    <property type="entry name" value="YVTN repeat-like/Quinoprotein amine dehydrogenase"/>
    <property type="match status" value="2"/>
</dbReference>
<accession>A0AAN9Z427</accession>
<dbReference type="SMART" id="SM00320">
    <property type="entry name" value="WD40"/>
    <property type="match status" value="4"/>
</dbReference>
<dbReference type="EMBL" id="JAZDUA010000220">
    <property type="protein sequence ID" value="KAK7863791.1"/>
    <property type="molecule type" value="Genomic_DNA"/>
</dbReference>
<gene>
    <name evidence="6" type="ORF">R5R35_005407</name>
</gene>
<dbReference type="InterPro" id="IPR036322">
    <property type="entry name" value="WD40_repeat_dom_sf"/>
</dbReference>
<comment type="caution">
    <text evidence="6">The sequence shown here is derived from an EMBL/GenBank/DDBJ whole genome shotgun (WGS) entry which is preliminary data.</text>
</comment>
<feature type="compositionally biased region" description="Polar residues" evidence="5">
    <location>
        <begin position="447"/>
        <end position="457"/>
    </location>
</feature>
<evidence type="ECO:0000256" key="3">
    <source>
        <dbReference type="ARBA" id="ARBA00022737"/>
    </source>
</evidence>
<evidence type="ECO:0000256" key="2">
    <source>
        <dbReference type="ARBA" id="ARBA00022574"/>
    </source>
</evidence>
<keyword evidence="3" id="KW-0677">Repeat</keyword>
<dbReference type="PANTHER" id="PTHR14588">
    <property type="entry name" value="DDB1- AND CUL4-ASSOCIATED FACTOR 10"/>
    <property type="match status" value="1"/>
</dbReference>
<dbReference type="Proteomes" id="UP001378592">
    <property type="component" value="Unassembled WGS sequence"/>
</dbReference>
<dbReference type="PROSITE" id="PS50294">
    <property type="entry name" value="WD_REPEATS_REGION"/>
    <property type="match status" value="2"/>
</dbReference>
<feature type="compositionally biased region" description="Basic and acidic residues" evidence="5">
    <location>
        <begin position="342"/>
        <end position="355"/>
    </location>
</feature>